<dbReference type="CDD" id="cd14858">
    <property type="entry name" value="TrmE_N"/>
    <property type="match status" value="1"/>
</dbReference>
<keyword evidence="10" id="KW-1185">Reference proteome</keyword>
<dbReference type="AlphaFoldDB" id="A0A556QJ04"/>
<keyword evidence="6" id="KW-0479">Metal-binding</keyword>
<dbReference type="NCBIfam" id="TIGR00450">
    <property type="entry name" value="mnmE_trmE_thdF"/>
    <property type="match status" value="1"/>
</dbReference>
<gene>
    <name evidence="6 9" type="primary">mnmE</name>
    <name evidence="6" type="synonym">trmE</name>
    <name evidence="9" type="ORF">FPL22_10920</name>
</gene>
<comment type="subcellular location">
    <subcellularLocation>
        <location evidence="6">Cytoplasm</location>
    </subcellularLocation>
</comment>
<keyword evidence="6" id="KW-0963">Cytoplasm</keyword>
<proteinExistence type="inferred from homology"/>
<dbReference type="OrthoDB" id="9805918at2"/>
<feature type="binding site" evidence="6">
    <location>
        <position position="231"/>
    </location>
    <ligand>
        <name>Mg(2+)</name>
        <dbReference type="ChEBI" id="CHEBI:18420"/>
    </ligand>
</feature>
<evidence type="ECO:0000256" key="2">
    <source>
        <dbReference type="ARBA" id="ARBA00022694"/>
    </source>
</evidence>
<dbReference type="PROSITE" id="PS51709">
    <property type="entry name" value="G_TRME"/>
    <property type="match status" value="1"/>
</dbReference>
<dbReference type="CDD" id="cd04164">
    <property type="entry name" value="trmE"/>
    <property type="match status" value="1"/>
</dbReference>
<name>A0A556QJ04_9BACT</name>
<dbReference type="InterPro" id="IPR006073">
    <property type="entry name" value="GTP-bd"/>
</dbReference>
<keyword evidence="4 6" id="KW-0630">Potassium</keyword>
<dbReference type="InterPro" id="IPR027266">
    <property type="entry name" value="TrmE/GcvT-like"/>
</dbReference>
<protein>
    <recommendedName>
        <fullName evidence="6">tRNA modification GTPase MnmE</fullName>
        <ecNumber evidence="6">3.6.-.-</ecNumber>
    </recommendedName>
</protein>
<evidence type="ECO:0000256" key="3">
    <source>
        <dbReference type="ARBA" id="ARBA00022741"/>
    </source>
</evidence>
<dbReference type="EMBL" id="VMBG01000002">
    <property type="protein sequence ID" value="TSJ76634.1"/>
    <property type="molecule type" value="Genomic_DNA"/>
</dbReference>
<sequence>MSRPTDTIAALATPVGTSAIAVVRVSGPDCASLAQGLFGPVPLPPRVARHTDYRNLQGAVLDDVLATFYQAPRSYTGEDSLEIALHGNPFIAQSILNDLLARGIRLAEAGEFTQRAFLCGKMDLSQAEAVMDLIHARSERALAAANQQLRGSLGRHLSELTEGLLLVLARIEAYIDFPDEDLPAEDRRIVVKELDTVLHGTARLLATHHYGELLRDGIKTVIIGEPNAGKSSLLNRLIGRDRALVSPEPGTTRDFIEERIILGPHCLRLIDTAGLNPSPAALEKLGMDKTLERAAEADLFLWVLDATRPIPALPDSVSSRLTPANTLVLLNKADLLAESTPLPFTALPSLSISALTGDGITSLGDHITRLADAFRFDQGDEIIAINARHADALRRATECLNTARDKVANSGPTELLASDLRGALDAFGEIAGKIDNERMLDHLFKTFCIGK</sequence>
<keyword evidence="2 6" id="KW-0819">tRNA processing</keyword>
<keyword evidence="6" id="KW-0378">Hydrolase</keyword>
<comment type="caution">
    <text evidence="9">The sequence shown here is derived from an EMBL/GenBank/DDBJ whole genome shotgun (WGS) entry which is preliminary data.</text>
</comment>
<comment type="cofactor">
    <cofactor evidence="6">
        <name>K(+)</name>
        <dbReference type="ChEBI" id="CHEBI:29103"/>
    </cofactor>
    <text evidence="6">Binds 1 potassium ion per subunit.</text>
</comment>
<dbReference type="InterPro" id="IPR004520">
    <property type="entry name" value="GTPase_MnmE"/>
</dbReference>
<evidence type="ECO:0000256" key="7">
    <source>
        <dbReference type="RuleBase" id="RU003313"/>
    </source>
</evidence>
<dbReference type="Pfam" id="PF10396">
    <property type="entry name" value="TrmE_N"/>
    <property type="match status" value="1"/>
</dbReference>
<evidence type="ECO:0000259" key="8">
    <source>
        <dbReference type="PROSITE" id="PS51709"/>
    </source>
</evidence>
<evidence type="ECO:0000256" key="1">
    <source>
        <dbReference type="ARBA" id="ARBA00011043"/>
    </source>
</evidence>
<dbReference type="Gene3D" id="1.20.120.430">
    <property type="entry name" value="tRNA modification GTPase MnmE domain 2"/>
    <property type="match status" value="1"/>
</dbReference>
<dbReference type="RefSeq" id="WP_144230391.1">
    <property type="nucleotide sequence ID" value="NZ_VMBG01000002.1"/>
</dbReference>
<dbReference type="GO" id="GO:0005829">
    <property type="term" value="C:cytosol"/>
    <property type="evidence" value="ECO:0007669"/>
    <property type="project" value="TreeGrafter"/>
</dbReference>
<accession>A0A556QJ04</accession>
<feature type="binding site" evidence="6">
    <location>
        <begin position="246"/>
        <end position="252"/>
    </location>
    <ligand>
        <name>GTP</name>
        <dbReference type="ChEBI" id="CHEBI:37565"/>
    </ligand>
</feature>
<dbReference type="GO" id="GO:0003924">
    <property type="term" value="F:GTPase activity"/>
    <property type="evidence" value="ECO:0007669"/>
    <property type="project" value="UniProtKB-UniRule"/>
</dbReference>
<dbReference type="InterPro" id="IPR027368">
    <property type="entry name" value="MnmE_dom2"/>
</dbReference>
<feature type="binding site" evidence="6">
    <location>
        <position position="252"/>
    </location>
    <ligand>
        <name>Mg(2+)</name>
        <dbReference type="ChEBI" id="CHEBI:18420"/>
    </ligand>
</feature>
<feature type="binding site" evidence="6">
    <location>
        <position position="121"/>
    </location>
    <ligand>
        <name>(6S)-5-formyl-5,6,7,8-tetrahydrofolate</name>
        <dbReference type="ChEBI" id="CHEBI:57457"/>
    </ligand>
</feature>
<feature type="domain" description="TrmE-type G" evidence="8">
    <location>
        <begin position="217"/>
        <end position="372"/>
    </location>
</feature>
<dbReference type="PANTHER" id="PTHR42714:SF2">
    <property type="entry name" value="TRNA MODIFICATION GTPASE GTPBP3, MITOCHONDRIAL"/>
    <property type="match status" value="1"/>
</dbReference>
<dbReference type="InterPro" id="IPR027417">
    <property type="entry name" value="P-loop_NTPase"/>
</dbReference>
<dbReference type="PANTHER" id="PTHR42714">
    <property type="entry name" value="TRNA MODIFICATION GTPASE GTPBP3"/>
    <property type="match status" value="1"/>
</dbReference>
<feature type="binding site" evidence="6">
    <location>
        <begin position="227"/>
        <end position="232"/>
    </location>
    <ligand>
        <name>GTP</name>
        <dbReference type="ChEBI" id="CHEBI:37565"/>
    </ligand>
</feature>
<dbReference type="Pfam" id="PF01926">
    <property type="entry name" value="MMR_HSR1"/>
    <property type="match status" value="1"/>
</dbReference>
<feature type="binding site" evidence="6">
    <location>
        <begin position="271"/>
        <end position="274"/>
    </location>
    <ligand>
        <name>GTP</name>
        <dbReference type="ChEBI" id="CHEBI:37565"/>
    </ligand>
</feature>
<feature type="binding site" evidence="6">
    <location>
        <position position="451"/>
    </location>
    <ligand>
        <name>(6S)-5-formyl-5,6,7,8-tetrahydrofolate</name>
        <dbReference type="ChEBI" id="CHEBI:57457"/>
    </ligand>
</feature>
<dbReference type="Proteomes" id="UP000315648">
    <property type="component" value="Unassembled WGS sequence"/>
</dbReference>
<reference evidence="9 10" key="1">
    <citation type="submission" date="2019-07" db="EMBL/GenBank/DDBJ databases">
        <title>Description of 53C-WASEF.</title>
        <authorList>
            <person name="Pitt A."/>
            <person name="Hahn M.W."/>
        </authorList>
    </citation>
    <scope>NUCLEOTIDE SEQUENCE [LARGE SCALE GENOMIC DNA]</scope>
    <source>
        <strain evidence="9 10">53C-WASEF</strain>
    </source>
</reference>
<dbReference type="GO" id="GO:0030488">
    <property type="term" value="P:tRNA methylation"/>
    <property type="evidence" value="ECO:0007669"/>
    <property type="project" value="TreeGrafter"/>
</dbReference>
<keyword evidence="3 6" id="KW-0547">Nucleotide-binding</keyword>
<dbReference type="GO" id="GO:0002098">
    <property type="term" value="P:tRNA wobble uridine modification"/>
    <property type="evidence" value="ECO:0007669"/>
    <property type="project" value="TreeGrafter"/>
</dbReference>
<dbReference type="InterPro" id="IPR005225">
    <property type="entry name" value="Small_GTP-bd"/>
</dbReference>
<dbReference type="Gene3D" id="3.40.50.300">
    <property type="entry name" value="P-loop containing nucleotide triphosphate hydrolases"/>
    <property type="match status" value="1"/>
</dbReference>
<dbReference type="EC" id="3.6.-.-" evidence="6"/>
<feature type="binding site" evidence="6">
    <location>
        <position position="82"/>
    </location>
    <ligand>
        <name>(6S)-5-formyl-5,6,7,8-tetrahydrofolate</name>
        <dbReference type="ChEBI" id="CHEBI:57457"/>
    </ligand>
</feature>
<dbReference type="GO" id="GO:0005525">
    <property type="term" value="F:GTP binding"/>
    <property type="evidence" value="ECO:0007669"/>
    <property type="project" value="UniProtKB-UniRule"/>
</dbReference>
<evidence type="ECO:0000256" key="4">
    <source>
        <dbReference type="ARBA" id="ARBA00022958"/>
    </source>
</evidence>
<organism evidence="9 10">
    <name type="scientific">Rariglobus hedericola</name>
    <dbReference type="NCBI Taxonomy" id="2597822"/>
    <lineage>
        <taxon>Bacteria</taxon>
        <taxon>Pseudomonadati</taxon>
        <taxon>Verrucomicrobiota</taxon>
        <taxon>Opitutia</taxon>
        <taxon>Opitutales</taxon>
        <taxon>Opitutaceae</taxon>
        <taxon>Rariglobus</taxon>
    </lineage>
</organism>
<dbReference type="Gene3D" id="3.30.1360.120">
    <property type="entry name" value="Probable tRNA modification gtpase trme, domain 1"/>
    <property type="match status" value="1"/>
</dbReference>
<keyword evidence="6" id="KW-0460">Magnesium</keyword>
<feature type="binding site" evidence="6">
    <location>
        <begin position="331"/>
        <end position="334"/>
    </location>
    <ligand>
        <name>GTP</name>
        <dbReference type="ChEBI" id="CHEBI:37565"/>
    </ligand>
</feature>
<comment type="caution">
    <text evidence="6">Lacks conserved residue(s) required for the propagation of feature annotation.</text>
</comment>
<evidence type="ECO:0000313" key="10">
    <source>
        <dbReference type="Proteomes" id="UP000315648"/>
    </source>
</evidence>
<dbReference type="NCBIfam" id="NF003661">
    <property type="entry name" value="PRK05291.1-3"/>
    <property type="match status" value="1"/>
</dbReference>
<evidence type="ECO:0000256" key="5">
    <source>
        <dbReference type="ARBA" id="ARBA00023134"/>
    </source>
</evidence>
<comment type="subunit">
    <text evidence="6">Homodimer. Heterotetramer of two MnmE and two MnmG subunits.</text>
</comment>
<dbReference type="NCBIfam" id="TIGR00231">
    <property type="entry name" value="small_GTP"/>
    <property type="match status" value="1"/>
</dbReference>
<feature type="binding site" evidence="6">
    <location>
        <position position="24"/>
    </location>
    <ligand>
        <name>(6S)-5-formyl-5,6,7,8-tetrahydrofolate</name>
        <dbReference type="ChEBI" id="CHEBI:57457"/>
    </ligand>
</feature>
<dbReference type="HAMAP" id="MF_00379">
    <property type="entry name" value="GTPase_MnmE"/>
    <property type="match status" value="1"/>
</dbReference>
<dbReference type="InterPro" id="IPR031168">
    <property type="entry name" value="G_TrmE"/>
</dbReference>
<dbReference type="SUPFAM" id="SSF116878">
    <property type="entry name" value="TrmE connector domain"/>
    <property type="match status" value="1"/>
</dbReference>
<dbReference type="InterPro" id="IPR018948">
    <property type="entry name" value="GTP-bd_TrmE_N"/>
</dbReference>
<dbReference type="GO" id="GO:0046872">
    <property type="term" value="F:metal ion binding"/>
    <property type="evidence" value="ECO:0007669"/>
    <property type="project" value="UniProtKB-KW"/>
</dbReference>
<evidence type="ECO:0000256" key="6">
    <source>
        <dbReference type="HAMAP-Rule" id="MF_00379"/>
    </source>
</evidence>
<comment type="similarity">
    <text evidence="1 6 7">Belongs to the TRAFAC class TrmE-Era-EngA-EngB-Septin-like GTPase superfamily. TrmE GTPase family.</text>
</comment>
<keyword evidence="5 6" id="KW-0342">GTP-binding</keyword>
<dbReference type="SUPFAM" id="SSF52540">
    <property type="entry name" value="P-loop containing nucleoside triphosphate hydrolases"/>
    <property type="match status" value="1"/>
</dbReference>
<dbReference type="InterPro" id="IPR025867">
    <property type="entry name" value="MnmE_helical"/>
</dbReference>
<evidence type="ECO:0000313" key="9">
    <source>
        <dbReference type="EMBL" id="TSJ76634.1"/>
    </source>
</evidence>
<dbReference type="Pfam" id="PF12631">
    <property type="entry name" value="MnmE_helical"/>
    <property type="match status" value="1"/>
</dbReference>
<comment type="function">
    <text evidence="6">Exhibits a very high intrinsic GTPase hydrolysis rate. Involved in the addition of a carboxymethylaminomethyl (cmnm) group at the wobble position (U34) of certain tRNAs, forming tRNA-cmnm(5)s(2)U34.</text>
</comment>